<feature type="compositionally biased region" description="Polar residues" evidence="2">
    <location>
        <begin position="92"/>
        <end position="109"/>
    </location>
</feature>
<evidence type="ECO:0000313" key="3">
    <source>
        <dbReference type="EMBL" id="KAK5702744.1"/>
    </source>
</evidence>
<feature type="coiled-coil region" evidence="1">
    <location>
        <begin position="154"/>
        <end position="284"/>
    </location>
</feature>
<accession>A0AAN7VUF7</accession>
<name>A0AAN7VUF7_9PEZI</name>
<evidence type="ECO:0000256" key="1">
    <source>
        <dbReference type="SAM" id="Coils"/>
    </source>
</evidence>
<feature type="region of interest" description="Disordered" evidence="2">
    <location>
        <begin position="87"/>
        <end position="127"/>
    </location>
</feature>
<proteinExistence type="predicted"/>
<organism evidence="3 4">
    <name type="scientific">Elasticomyces elasticus</name>
    <dbReference type="NCBI Taxonomy" id="574655"/>
    <lineage>
        <taxon>Eukaryota</taxon>
        <taxon>Fungi</taxon>
        <taxon>Dikarya</taxon>
        <taxon>Ascomycota</taxon>
        <taxon>Pezizomycotina</taxon>
        <taxon>Dothideomycetes</taxon>
        <taxon>Dothideomycetidae</taxon>
        <taxon>Mycosphaerellales</taxon>
        <taxon>Teratosphaeriaceae</taxon>
        <taxon>Elasticomyces</taxon>
    </lineage>
</organism>
<protein>
    <submittedName>
        <fullName evidence="3">Uncharacterized protein</fullName>
    </submittedName>
</protein>
<sequence>MVRPSIYQGLGDVARDAYTGAHVTANTPTSGVPTITSNIHQGVTDNENAAMPDAAAGINHEENATEVPARLAGQHISARSPVDDAVDDAISMDSSPSVSTSGHPNTTQPRGKKRTRSPSLPGDVDDLRCTKHREDCKRMKRAYTACVAHQTILLGRAGREADELRRTREELKVTELQIDDVVGQARWAEDELKTARRSRRKYKKKLHVARKDLKRSRLQRVAAEFLAMSAKYRMKRAESVVVAVNEDIQNARVESHAVRLETDAARLDTNAARSERDAARIERDDARYKLLEGS</sequence>
<evidence type="ECO:0000313" key="4">
    <source>
        <dbReference type="Proteomes" id="UP001310594"/>
    </source>
</evidence>
<gene>
    <name evidence="3" type="ORF">LTR97_003690</name>
</gene>
<dbReference type="Proteomes" id="UP001310594">
    <property type="component" value="Unassembled WGS sequence"/>
</dbReference>
<comment type="caution">
    <text evidence="3">The sequence shown here is derived from an EMBL/GenBank/DDBJ whole genome shotgun (WGS) entry which is preliminary data.</text>
</comment>
<dbReference type="EMBL" id="JAVRQU010000005">
    <property type="protein sequence ID" value="KAK5702744.1"/>
    <property type="molecule type" value="Genomic_DNA"/>
</dbReference>
<reference evidence="3" key="1">
    <citation type="submission" date="2023-08" db="EMBL/GenBank/DDBJ databases">
        <title>Black Yeasts Isolated from many extreme environments.</title>
        <authorList>
            <person name="Coleine C."/>
            <person name="Stajich J.E."/>
            <person name="Selbmann L."/>
        </authorList>
    </citation>
    <scope>NUCLEOTIDE SEQUENCE</scope>
    <source>
        <strain evidence="3">CCFEE 5810</strain>
    </source>
</reference>
<evidence type="ECO:0000256" key="2">
    <source>
        <dbReference type="SAM" id="MobiDB-lite"/>
    </source>
</evidence>
<keyword evidence="1" id="KW-0175">Coiled coil</keyword>
<dbReference type="AlphaFoldDB" id="A0AAN7VUF7"/>